<reference evidence="1 2" key="1">
    <citation type="submission" date="2019-03" db="EMBL/GenBank/DDBJ databases">
        <title>Sequencing 25 genomes of Wallemia mellicola.</title>
        <authorList>
            <person name="Gostincar C."/>
        </authorList>
    </citation>
    <scope>NUCLEOTIDE SEQUENCE [LARGE SCALE GENOMIC DNA]</scope>
    <source>
        <strain evidence="1 2">EXF-1274</strain>
    </source>
</reference>
<name>A0AB38MQP1_9BASI</name>
<proteinExistence type="predicted"/>
<evidence type="ECO:0000313" key="2">
    <source>
        <dbReference type="Proteomes" id="UP000309601"/>
    </source>
</evidence>
<accession>A0AB38MQP1</accession>
<gene>
    <name evidence="1" type="ORF">E3Q02_03594</name>
</gene>
<organism evidence="1 2">
    <name type="scientific">Wallemia mellicola</name>
    <dbReference type="NCBI Taxonomy" id="1708541"/>
    <lineage>
        <taxon>Eukaryota</taxon>
        <taxon>Fungi</taxon>
        <taxon>Dikarya</taxon>
        <taxon>Basidiomycota</taxon>
        <taxon>Wallemiomycotina</taxon>
        <taxon>Wallemiomycetes</taxon>
        <taxon>Wallemiales</taxon>
        <taxon>Wallemiaceae</taxon>
        <taxon>Wallemia</taxon>
    </lineage>
</organism>
<dbReference type="AlphaFoldDB" id="A0AB38MQP1"/>
<protein>
    <submittedName>
        <fullName evidence="1">Uncharacterized protein</fullName>
    </submittedName>
</protein>
<dbReference type="Proteomes" id="UP000309601">
    <property type="component" value="Unassembled WGS sequence"/>
</dbReference>
<evidence type="ECO:0000313" key="1">
    <source>
        <dbReference type="EMBL" id="TIC62227.1"/>
    </source>
</evidence>
<dbReference type="EMBL" id="SPRW01000050">
    <property type="protein sequence ID" value="TIC62227.1"/>
    <property type="molecule type" value="Genomic_DNA"/>
</dbReference>
<comment type="caution">
    <text evidence="1">The sequence shown here is derived from an EMBL/GenBank/DDBJ whole genome shotgun (WGS) entry which is preliminary data.</text>
</comment>
<sequence length="537" mass="61829">MGLTQNASRFEFDPETLKDKRTAAVINIYSQCSFLVRKFYMGYTSSALIMLRLLDIAQNFDQTFAVMDYKPNVFEKHGPNDSLNKLNMNIRDGDFTQAVESYRSDQVGLTYGLPSRNIINKAKVSQISHLMAINKLVNTKNNVKLELAVAEADCHLHKKHMDLLASYDTVITFSEDGDHLLPYKPGQGKILANALAALNGLEKTRYYSQNKFYNFMSSEYHLTRDQTLLYWTLTTDNSCRRPNDLYINEDKRFNAVAYDAVKKFNLNIDKVIDHIITTVYSSCNSDYTRIKRKHLQKSLAKTFYQLCLEDADIEYLNLTCSKDLDTAVNNFYNKLLNRKLNLQKQKDIHLLHILLGNLKEDAPFPKDFPKLWQAECDAIAKTVVLPEGLILKAESSYPILKIEAESESMWGYSTRTNLHGRQENYQPLVTSVERSAKMSLECVDTNNVSEATLFDFANTKTTAAHNETNRKRKRTDHICNCVICDEPINMRGYQNHINAHVRVCIEEDLLWRIKLAVGQLVHKYHRRFQRLQAIVLG</sequence>